<dbReference type="Gene3D" id="2.60.270.50">
    <property type="match status" value="1"/>
</dbReference>
<dbReference type="CDD" id="cd00111">
    <property type="entry name" value="Trefoil"/>
    <property type="match status" value="1"/>
</dbReference>
<proteinExistence type="predicted"/>
<sequence>MSAGPSALNIKKIGPYHNHKATKRASFTFNTFSSDSRSISQKEKVSCKIKLCVAKDENCAANTGTCPVKEGLNYTQNGCTKPSHVNDYGDCKHLDESLGQSLLGASDYIPPITPKDVTEFLNTLHNDQSKLDSAPGKFVSIDQIIHDWNTCRSKSRAYFVTVTNNSPDRTLIFGARSYSHGKLYVNAGMTVAPRTSMAFGSANADNGVMVGVEGELFWMVSEKNNPLTPVDFALHIHIDNPYIGGHSFRAQTGYGNLEYHRSHNIADWSLGKGPYKGDGFTAYDMPNLSIDVASIYFSTDSYAPFGCSANEERVDCGPTTEDECDALQLCCWNEKEGEPSCYHRNL</sequence>
<reference evidence="1 2" key="1">
    <citation type="submission" date="2021-04" db="EMBL/GenBank/DDBJ databases">
        <authorList>
            <person name="Bliznina A."/>
        </authorList>
    </citation>
    <scope>NUCLEOTIDE SEQUENCE [LARGE SCALE GENOMIC DNA]</scope>
</reference>
<evidence type="ECO:0000313" key="1">
    <source>
        <dbReference type="EMBL" id="CAG5114312.1"/>
    </source>
</evidence>
<organism evidence="1 2">
    <name type="scientific">Oikopleura dioica</name>
    <name type="common">Tunicate</name>
    <dbReference type="NCBI Taxonomy" id="34765"/>
    <lineage>
        <taxon>Eukaryota</taxon>
        <taxon>Metazoa</taxon>
        <taxon>Chordata</taxon>
        <taxon>Tunicata</taxon>
        <taxon>Appendicularia</taxon>
        <taxon>Copelata</taxon>
        <taxon>Oikopleuridae</taxon>
        <taxon>Oikopleura</taxon>
    </lineage>
</organism>
<evidence type="ECO:0000313" key="2">
    <source>
        <dbReference type="Proteomes" id="UP001158576"/>
    </source>
</evidence>
<dbReference type="EMBL" id="OU015567">
    <property type="protein sequence ID" value="CAG5114312.1"/>
    <property type="molecule type" value="Genomic_DNA"/>
</dbReference>
<accession>A0ABN7TDH0</accession>
<dbReference type="InterPro" id="IPR000519">
    <property type="entry name" value="P_trefoil_dom"/>
</dbReference>
<protein>
    <submittedName>
        <fullName evidence="1">Oidioi.mRNA.OKI2018_I69.chr2.g8372.t1.cds</fullName>
    </submittedName>
</protein>
<gene>
    <name evidence="1" type="ORF">OKIOD_LOCUS17137</name>
</gene>
<dbReference type="Proteomes" id="UP001158576">
    <property type="component" value="Chromosome 2"/>
</dbReference>
<keyword evidence="2" id="KW-1185">Reference proteome</keyword>
<name>A0ABN7TDH0_OIKDI</name>